<evidence type="ECO:0000256" key="1">
    <source>
        <dbReference type="PIRSR" id="PIRSR640198-1"/>
    </source>
</evidence>
<dbReference type="AlphaFoldDB" id="A0A317CFL5"/>
<dbReference type="InterPro" id="IPR036597">
    <property type="entry name" value="Fido-like_dom_sf"/>
</dbReference>
<dbReference type="InterPro" id="IPR013436">
    <property type="entry name" value="Mobile_mystery_prot_B"/>
</dbReference>
<sequence length="194" mass="22283">MIFEYPEGSTPLNADESAGLIPQHITIQSELNTWEEANIIEGERWALRQKKAQLLTEGFVRSLHKKMFDQTWEWAGTFRSSNKNIGVEWSQVSMQLRNLLDNAQYQLDNDVYPEHELAVRLHHQLVFIHPFPNGNGRRARLLADLLLVNHGEPRLTWGSRTTLTASGDVRKQYIEALRAADRGDITMLLEFSST</sequence>
<dbReference type="EMBL" id="QGKL01000021">
    <property type="protein sequence ID" value="PWQ97296.1"/>
    <property type="molecule type" value="Genomic_DNA"/>
</dbReference>
<dbReference type="RefSeq" id="WP_109822724.1">
    <property type="nucleotide sequence ID" value="NZ_QGKL01000021.1"/>
</dbReference>
<comment type="caution">
    <text evidence="3">The sequence shown here is derived from an EMBL/GenBank/DDBJ whole genome shotgun (WGS) entry which is preliminary data.</text>
</comment>
<evidence type="ECO:0000313" key="4">
    <source>
        <dbReference type="Proteomes" id="UP000245506"/>
    </source>
</evidence>
<dbReference type="PANTHER" id="PTHR13504">
    <property type="entry name" value="FIDO DOMAIN-CONTAINING PROTEIN DDB_G0283145"/>
    <property type="match status" value="1"/>
</dbReference>
<organism evidence="3 4">
    <name type="scientific">Leucothrix arctica</name>
    <dbReference type="NCBI Taxonomy" id="1481894"/>
    <lineage>
        <taxon>Bacteria</taxon>
        <taxon>Pseudomonadati</taxon>
        <taxon>Pseudomonadota</taxon>
        <taxon>Gammaproteobacteria</taxon>
        <taxon>Thiotrichales</taxon>
        <taxon>Thiotrichaceae</taxon>
        <taxon>Leucothrix</taxon>
    </lineage>
</organism>
<name>A0A317CFL5_9GAMM</name>
<keyword evidence="4" id="KW-1185">Reference proteome</keyword>
<dbReference type="NCBIfam" id="TIGR02613">
    <property type="entry name" value="mob_myst_B"/>
    <property type="match status" value="1"/>
</dbReference>
<dbReference type="PANTHER" id="PTHR13504:SF39">
    <property type="entry name" value="CELL FILAMENTATION PROTEIN"/>
    <property type="match status" value="1"/>
</dbReference>
<dbReference type="Proteomes" id="UP000245506">
    <property type="component" value="Unassembled WGS sequence"/>
</dbReference>
<accession>A0A317CFL5</accession>
<proteinExistence type="predicted"/>
<evidence type="ECO:0000313" key="3">
    <source>
        <dbReference type="EMBL" id="PWQ97296.1"/>
    </source>
</evidence>
<protein>
    <submittedName>
        <fullName evidence="3">Mobile mystery protein B</fullName>
    </submittedName>
</protein>
<dbReference type="SUPFAM" id="SSF140931">
    <property type="entry name" value="Fic-like"/>
    <property type="match status" value="1"/>
</dbReference>
<gene>
    <name evidence="3" type="ORF">DKT75_07085</name>
</gene>
<dbReference type="OrthoDB" id="9807853at2"/>
<dbReference type="PROSITE" id="PS51459">
    <property type="entry name" value="FIDO"/>
    <property type="match status" value="1"/>
</dbReference>
<dbReference type="InterPro" id="IPR003812">
    <property type="entry name" value="Fido"/>
</dbReference>
<dbReference type="InterPro" id="IPR040198">
    <property type="entry name" value="Fido_containing"/>
</dbReference>
<dbReference type="Gene3D" id="1.10.3290.10">
    <property type="entry name" value="Fido-like domain"/>
    <property type="match status" value="1"/>
</dbReference>
<reference evidence="3 4" key="1">
    <citation type="submission" date="2018-05" db="EMBL/GenBank/DDBJ databases">
        <title>Leucothrix arctica sp. nov., isolated from Arctic seawater.</title>
        <authorList>
            <person name="Choi A."/>
            <person name="Baek K."/>
        </authorList>
    </citation>
    <scope>NUCLEOTIDE SEQUENCE [LARGE SCALE GENOMIC DNA]</scope>
    <source>
        <strain evidence="3 4">IMCC9719</strain>
    </source>
</reference>
<dbReference type="Pfam" id="PF02661">
    <property type="entry name" value="Fic"/>
    <property type="match status" value="1"/>
</dbReference>
<evidence type="ECO:0000259" key="2">
    <source>
        <dbReference type="PROSITE" id="PS51459"/>
    </source>
</evidence>
<feature type="active site" evidence="1">
    <location>
        <position position="129"/>
    </location>
</feature>
<feature type="domain" description="Fido" evidence="2">
    <location>
        <begin position="55"/>
        <end position="194"/>
    </location>
</feature>